<proteinExistence type="predicted"/>
<accession>B9XKF2</accession>
<keyword evidence="2" id="KW-1185">Reference proteome</keyword>
<dbReference type="Proteomes" id="UP000003688">
    <property type="component" value="Unassembled WGS sequence"/>
</dbReference>
<evidence type="ECO:0000313" key="1">
    <source>
        <dbReference type="EMBL" id="EEF59622.1"/>
    </source>
</evidence>
<reference evidence="1 2" key="1">
    <citation type="journal article" date="2011" name="J. Bacteriol.">
        <title>Genome sequence of 'Pedosphaera parvula' Ellin514, an aerobic Verrucomicrobial isolate from pasture soil.</title>
        <authorList>
            <person name="Kant R."/>
            <person name="van Passel M.W."/>
            <person name="Sangwan P."/>
            <person name="Palva A."/>
            <person name="Lucas S."/>
            <person name="Copeland A."/>
            <person name="Lapidus A."/>
            <person name="Glavina Del Rio T."/>
            <person name="Dalin E."/>
            <person name="Tice H."/>
            <person name="Bruce D."/>
            <person name="Goodwin L."/>
            <person name="Pitluck S."/>
            <person name="Chertkov O."/>
            <person name="Larimer F.W."/>
            <person name="Land M.L."/>
            <person name="Hauser L."/>
            <person name="Brettin T.S."/>
            <person name="Detter J.C."/>
            <person name="Han S."/>
            <person name="de Vos W.M."/>
            <person name="Janssen P.H."/>
            <person name="Smidt H."/>
        </authorList>
    </citation>
    <scope>NUCLEOTIDE SEQUENCE [LARGE SCALE GENOMIC DNA]</scope>
    <source>
        <strain evidence="1 2">Ellin514</strain>
    </source>
</reference>
<gene>
    <name evidence="1" type="ORF">Cflav_PD2611</name>
</gene>
<comment type="caution">
    <text evidence="1">The sequence shown here is derived from an EMBL/GenBank/DDBJ whole genome shotgun (WGS) entry which is preliminary data.</text>
</comment>
<dbReference type="AlphaFoldDB" id="B9XKF2"/>
<evidence type="ECO:0000313" key="2">
    <source>
        <dbReference type="Proteomes" id="UP000003688"/>
    </source>
</evidence>
<protein>
    <submittedName>
        <fullName evidence="1">Uncharacterized protein</fullName>
    </submittedName>
</protein>
<name>B9XKF2_PEDPL</name>
<organism evidence="1 2">
    <name type="scientific">Pedosphaera parvula (strain Ellin514)</name>
    <dbReference type="NCBI Taxonomy" id="320771"/>
    <lineage>
        <taxon>Bacteria</taxon>
        <taxon>Pseudomonadati</taxon>
        <taxon>Verrucomicrobiota</taxon>
        <taxon>Pedosphaerae</taxon>
        <taxon>Pedosphaerales</taxon>
        <taxon>Pedosphaeraceae</taxon>
        <taxon>Pedosphaera</taxon>
    </lineage>
</organism>
<sequence>MLTVTQLKIADLLLANRMMNLTANGAPGTNHVVQTSTNLMNWTPLATLNSSDGALQFNEAVYTNNPLHFYRVTAP</sequence>
<dbReference type="EMBL" id="ABOX02000025">
    <property type="protein sequence ID" value="EEF59622.1"/>
    <property type="molecule type" value="Genomic_DNA"/>
</dbReference>